<reference evidence="1 2" key="1">
    <citation type="submission" date="2024-06" db="EMBL/GenBank/DDBJ databases">
        <title>The Natural Products Discovery Center: Release of the First 8490 Sequenced Strains for Exploring Actinobacteria Biosynthetic Diversity.</title>
        <authorList>
            <person name="Kalkreuter E."/>
            <person name="Kautsar S.A."/>
            <person name="Yang D."/>
            <person name="Bader C.D."/>
            <person name="Teijaro C.N."/>
            <person name="Fluegel L."/>
            <person name="Davis C.M."/>
            <person name="Simpson J.R."/>
            <person name="Lauterbach L."/>
            <person name="Steele A.D."/>
            <person name="Gui C."/>
            <person name="Meng S."/>
            <person name="Li G."/>
            <person name="Viehrig K."/>
            <person name="Ye F."/>
            <person name="Su P."/>
            <person name="Kiefer A.F."/>
            <person name="Nichols A."/>
            <person name="Cepeda A.J."/>
            <person name="Yan W."/>
            <person name="Fan B."/>
            <person name="Jiang Y."/>
            <person name="Adhikari A."/>
            <person name="Zheng C.-J."/>
            <person name="Schuster L."/>
            <person name="Cowan T.M."/>
            <person name="Smanski M.J."/>
            <person name="Chevrette M.G."/>
            <person name="De Carvalho L.P.S."/>
            <person name="Shen B."/>
        </authorList>
    </citation>
    <scope>NUCLEOTIDE SEQUENCE [LARGE SCALE GENOMIC DNA]</scope>
    <source>
        <strain evidence="1 2">NPDC001166</strain>
    </source>
</reference>
<comment type="caution">
    <text evidence="1">The sequence shown here is derived from an EMBL/GenBank/DDBJ whole genome shotgun (WGS) entry which is preliminary data.</text>
</comment>
<organism evidence="1 2">
    <name type="scientific">Streptomyces sp. 900105245</name>
    <dbReference type="NCBI Taxonomy" id="3154379"/>
    <lineage>
        <taxon>Bacteria</taxon>
        <taxon>Bacillati</taxon>
        <taxon>Actinomycetota</taxon>
        <taxon>Actinomycetes</taxon>
        <taxon>Kitasatosporales</taxon>
        <taxon>Streptomycetaceae</taxon>
        <taxon>Streptomyces</taxon>
    </lineage>
</organism>
<protein>
    <submittedName>
        <fullName evidence="1">Uncharacterized protein</fullName>
    </submittedName>
</protein>
<sequence>MSLTGLAQEDQVAHHSTTPDWNLFSIVQAVYRQGPPLWEIEEWVKRKAAEFTQSAHVRLPGAAKSFYKKTIDAAYTERDARWAADPDEYKLHLLPAVDVMADLIDNLVNSEELPAGWDRDETIALIKGGLHLADTKLTKRQREAFHLESLIGVNRRTAARAMNVGLKCAGAHLSLAWSTLPQHRANVERLGWYVMSIGGNYPTRPVKNSDKEVSQNVQMPVPAGAVEENESV</sequence>
<name>A0ABV1UJ67_9ACTN</name>
<dbReference type="EMBL" id="JBEPAZ010000054">
    <property type="protein sequence ID" value="MER6433217.1"/>
    <property type="molecule type" value="Genomic_DNA"/>
</dbReference>
<dbReference type="RefSeq" id="WP_352065472.1">
    <property type="nucleotide sequence ID" value="NZ_JBEPAZ010000054.1"/>
</dbReference>
<accession>A0ABV1UJ67</accession>
<keyword evidence="2" id="KW-1185">Reference proteome</keyword>
<proteinExistence type="predicted"/>
<dbReference type="Proteomes" id="UP001470023">
    <property type="component" value="Unassembled WGS sequence"/>
</dbReference>
<evidence type="ECO:0000313" key="2">
    <source>
        <dbReference type="Proteomes" id="UP001470023"/>
    </source>
</evidence>
<evidence type="ECO:0000313" key="1">
    <source>
        <dbReference type="EMBL" id="MER6433217.1"/>
    </source>
</evidence>
<gene>
    <name evidence="1" type="ORF">ABT272_36665</name>
</gene>